<accession>A0AA88GMI6</accession>
<evidence type="ECO:0000313" key="3">
    <source>
        <dbReference type="EMBL" id="KAG2385445.1"/>
    </source>
</evidence>
<dbReference type="GO" id="GO:0000398">
    <property type="term" value="P:mRNA splicing, via spliceosome"/>
    <property type="evidence" value="ECO:0007669"/>
    <property type="project" value="InterPro"/>
</dbReference>
<dbReference type="GO" id="GO:0005684">
    <property type="term" value="C:U2-type spliceosomal complex"/>
    <property type="evidence" value="ECO:0007669"/>
    <property type="project" value="TreeGrafter"/>
</dbReference>
<dbReference type="Pfam" id="PF04502">
    <property type="entry name" value="Saf4_Yju2"/>
    <property type="match status" value="1"/>
</dbReference>
<dbReference type="Proteomes" id="UP000816034">
    <property type="component" value="Unassembled WGS sequence"/>
</dbReference>
<dbReference type="EMBL" id="PYSW02000018">
    <property type="protein sequence ID" value="KAG2385445.1"/>
    <property type="molecule type" value="Genomic_DNA"/>
</dbReference>
<dbReference type="InterPro" id="IPR007590">
    <property type="entry name" value="Saf4/Yju2"/>
</dbReference>
<reference evidence="3 4" key="1">
    <citation type="journal article" date="2018" name="BMC Genomics">
        <title>The genome of Naegleria lovaniensis, the basis for a comparative approach to unravel pathogenicity factors of the human pathogenic amoeba N. fowleri.</title>
        <authorList>
            <person name="Liechti N."/>
            <person name="Schurch N."/>
            <person name="Bruggmann R."/>
            <person name="Wittwer M."/>
        </authorList>
    </citation>
    <scope>NUCLEOTIDE SEQUENCE [LARGE SCALE GENOMIC DNA]</scope>
    <source>
        <strain evidence="3 4">ATCC 30569</strain>
    </source>
</reference>
<evidence type="ECO:0000313" key="4">
    <source>
        <dbReference type="Proteomes" id="UP000816034"/>
    </source>
</evidence>
<sequence length="283" mass="32243">MKCYECSGKIIIKTDPQHATYVCEQGLKWKTQPLLNVQASSSSLLGNSSGTVDEQQEMYIIGDEDFANKDAMEKMQHEQEDLEKSEHAIPILQSIIKMNQTRSGNDFECNSRLRNAHRKLRKSEKKTCEELSKRVGSFYVNENTLKSVLPEETLEDGIIAKQEISSRHVKKSNTLQGRNAQDSSIFSNNNNSTNRHNAHMKSMLKRIHQPGVVQSLAQELKKRKYATMTDRHATNRHEDTDTNTKPQLELSHNDHTKNKPKKNNSEQKIALSGLQNMYASDSD</sequence>
<feature type="compositionally biased region" description="Polar residues" evidence="2">
    <location>
        <begin position="273"/>
        <end position="283"/>
    </location>
</feature>
<gene>
    <name evidence="3" type="ORF">C9374_003260</name>
</gene>
<evidence type="ECO:0000256" key="2">
    <source>
        <dbReference type="SAM" id="MobiDB-lite"/>
    </source>
</evidence>
<comment type="similarity">
    <text evidence="1">Belongs to the CWC16 family.</text>
</comment>
<feature type="compositionally biased region" description="Low complexity" evidence="2">
    <location>
        <begin position="183"/>
        <end position="195"/>
    </location>
</feature>
<name>A0AA88GMI6_NAELO</name>
<keyword evidence="4" id="KW-1185">Reference proteome</keyword>
<dbReference type="PANTHER" id="PTHR12111">
    <property type="entry name" value="SPLICING FACTOR YJU2"/>
    <property type="match status" value="1"/>
</dbReference>
<comment type="caution">
    <text evidence="3">The sequence shown here is derived from an EMBL/GenBank/DDBJ whole genome shotgun (WGS) entry which is preliminary data.</text>
</comment>
<protein>
    <submittedName>
        <fullName evidence="3">Uncharacterized protein</fullName>
    </submittedName>
</protein>
<evidence type="ECO:0000256" key="1">
    <source>
        <dbReference type="ARBA" id="ARBA00005595"/>
    </source>
</evidence>
<feature type="compositionally biased region" description="Polar residues" evidence="2">
    <location>
        <begin position="172"/>
        <end position="182"/>
    </location>
</feature>
<feature type="region of interest" description="Disordered" evidence="2">
    <location>
        <begin position="227"/>
        <end position="283"/>
    </location>
</feature>
<proteinExistence type="inferred from homology"/>
<dbReference type="RefSeq" id="XP_044549438.1">
    <property type="nucleotide sequence ID" value="XM_044692769.1"/>
</dbReference>
<feature type="region of interest" description="Disordered" evidence="2">
    <location>
        <begin position="168"/>
        <end position="196"/>
    </location>
</feature>
<feature type="compositionally biased region" description="Basic and acidic residues" evidence="2">
    <location>
        <begin position="229"/>
        <end position="242"/>
    </location>
</feature>
<dbReference type="AlphaFoldDB" id="A0AA88GMI6"/>
<dbReference type="GO" id="GO:0071014">
    <property type="term" value="C:post-mRNA release spliceosomal complex"/>
    <property type="evidence" value="ECO:0007669"/>
    <property type="project" value="TreeGrafter"/>
</dbReference>
<organism evidence="3 4">
    <name type="scientific">Naegleria lovaniensis</name>
    <name type="common">Amoeba</name>
    <dbReference type="NCBI Taxonomy" id="51637"/>
    <lineage>
        <taxon>Eukaryota</taxon>
        <taxon>Discoba</taxon>
        <taxon>Heterolobosea</taxon>
        <taxon>Tetramitia</taxon>
        <taxon>Eutetramitia</taxon>
        <taxon>Vahlkampfiidae</taxon>
        <taxon>Naegleria</taxon>
    </lineage>
</organism>
<dbReference type="PANTHER" id="PTHR12111:SF2">
    <property type="entry name" value="SPLICING FACTOR YJU2B-RELATED"/>
    <property type="match status" value="1"/>
</dbReference>
<dbReference type="GeneID" id="68095715"/>